<dbReference type="SUPFAM" id="SSF51430">
    <property type="entry name" value="NAD(P)-linked oxidoreductase"/>
    <property type="match status" value="1"/>
</dbReference>
<dbReference type="GO" id="GO:0016491">
    <property type="term" value="F:oxidoreductase activity"/>
    <property type="evidence" value="ECO:0007669"/>
    <property type="project" value="UniProtKB-KW"/>
</dbReference>
<gene>
    <name evidence="3" type="ORF">KKP3000_003726</name>
</gene>
<organism evidence="3 4">
    <name type="scientific">Alicyclobacillus fastidiosus</name>
    <dbReference type="NCBI Taxonomy" id="392011"/>
    <lineage>
        <taxon>Bacteria</taxon>
        <taxon>Bacillati</taxon>
        <taxon>Bacillota</taxon>
        <taxon>Bacilli</taxon>
        <taxon>Bacillales</taxon>
        <taxon>Alicyclobacillaceae</taxon>
        <taxon>Alicyclobacillus</taxon>
    </lineage>
</organism>
<keyword evidence="1 3" id="KW-0560">Oxidoreductase</keyword>
<evidence type="ECO:0000259" key="2">
    <source>
        <dbReference type="Pfam" id="PF00248"/>
    </source>
</evidence>
<keyword evidence="4" id="KW-1185">Reference proteome</keyword>
<dbReference type="RefSeq" id="WP_275473665.1">
    <property type="nucleotide sequence ID" value="NZ_CP162940.1"/>
</dbReference>
<comment type="caution">
    <text evidence="3">The sequence shown here is derived from an EMBL/GenBank/DDBJ whole genome shotgun (WGS) entry which is preliminary data.</text>
</comment>
<name>A0ABV5ADD8_9BACL</name>
<dbReference type="InterPro" id="IPR036812">
    <property type="entry name" value="NAD(P)_OxRdtase_dom_sf"/>
</dbReference>
<evidence type="ECO:0000313" key="3">
    <source>
        <dbReference type="EMBL" id="MFB5190281.1"/>
    </source>
</evidence>
<sequence>MKKRKLGQQGLEVSALGLGCMGMSDFYSHRDDEESIRTIERAIELGVTFFDTADMYGVGENERLVGRALKSHRDQVILATKFGNVRSERDGSFLGINGRPEYVREAVDKSLSRLGVDYIDLYYQHRVDTSVPIEETVGAMAELVQAGKVKYLGLSEAGPETIRRAHKVHPITALQTEYSLWSRDVEDDILPTVRELGIGFVAYSPLGRGFLTGDIKRFEDLAEDDYRRFSPRFQGENFAKNLELVRKIEELAQEKGCSPAQLAIAWLLAQGDDIVPIPGTKRRKYLEDNLGGTDVTLSADDLQAIEEIAPKGVAAGTRYPESNMSTLNR</sequence>
<dbReference type="EMBL" id="JBDXSU010000005">
    <property type="protein sequence ID" value="MFB5190281.1"/>
    <property type="molecule type" value="Genomic_DNA"/>
</dbReference>
<evidence type="ECO:0000313" key="4">
    <source>
        <dbReference type="Proteomes" id="UP001579974"/>
    </source>
</evidence>
<accession>A0ABV5ADD8</accession>
<feature type="domain" description="NADP-dependent oxidoreductase" evidence="2">
    <location>
        <begin position="16"/>
        <end position="308"/>
    </location>
</feature>
<dbReference type="PANTHER" id="PTHR43625">
    <property type="entry name" value="AFLATOXIN B1 ALDEHYDE REDUCTASE"/>
    <property type="match status" value="1"/>
</dbReference>
<dbReference type="InterPro" id="IPR023210">
    <property type="entry name" value="NADP_OxRdtase_dom"/>
</dbReference>
<dbReference type="EC" id="1.1.1.-" evidence="3"/>
<proteinExistence type="predicted"/>
<dbReference type="Proteomes" id="UP001579974">
    <property type="component" value="Unassembled WGS sequence"/>
</dbReference>
<reference evidence="3 4" key="1">
    <citation type="journal article" date="2024" name="Int. J. Mol. Sci.">
        <title>Exploration of Alicyclobacillus spp. Genome in Search of Antibiotic Resistance.</title>
        <authorList>
            <person name="Bucka-Kolendo J."/>
            <person name="Kiousi D.E."/>
            <person name="Dekowska A."/>
            <person name="Mikolajczuk-Szczyrba A."/>
            <person name="Karadedos D.M."/>
            <person name="Michael P."/>
            <person name="Galanis A."/>
            <person name="Sokolowska B."/>
        </authorList>
    </citation>
    <scope>NUCLEOTIDE SEQUENCE [LARGE SCALE GENOMIC DNA]</scope>
    <source>
        <strain evidence="3 4">KKP 3000</strain>
    </source>
</reference>
<evidence type="ECO:0000256" key="1">
    <source>
        <dbReference type="ARBA" id="ARBA00023002"/>
    </source>
</evidence>
<dbReference type="PANTHER" id="PTHR43625:SF40">
    <property type="entry name" value="ALDO-KETO REDUCTASE YAKC [NADP(+)]"/>
    <property type="match status" value="1"/>
</dbReference>
<protein>
    <submittedName>
        <fullName evidence="3">Aldo/keto reductase</fullName>
        <ecNumber evidence="3">1.1.1.-</ecNumber>
    </submittedName>
</protein>
<dbReference type="CDD" id="cd19076">
    <property type="entry name" value="AKR_AKR13A_13D"/>
    <property type="match status" value="1"/>
</dbReference>
<dbReference type="Pfam" id="PF00248">
    <property type="entry name" value="Aldo_ket_red"/>
    <property type="match status" value="1"/>
</dbReference>
<dbReference type="Gene3D" id="3.20.20.100">
    <property type="entry name" value="NADP-dependent oxidoreductase domain"/>
    <property type="match status" value="1"/>
</dbReference>
<dbReference type="InterPro" id="IPR050791">
    <property type="entry name" value="Aldo-Keto_reductase"/>
</dbReference>